<organism evidence="1 2">
    <name type="scientific">Dendrothele bispora (strain CBS 962.96)</name>
    <dbReference type="NCBI Taxonomy" id="1314807"/>
    <lineage>
        <taxon>Eukaryota</taxon>
        <taxon>Fungi</taxon>
        <taxon>Dikarya</taxon>
        <taxon>Basidiomycota</taxon>
        <taxon>Agaricomycotina</taxon>
        <taxon>Agaricomycetes</taxon>
        <taxon>Agaricomycetidae</taxon>
        <taxon>Agaricales</taxon>
        <taxon>Agaricales incertae sedis</taxon>
        <taxon>Dendrothele</taxon>
    </lineage>
</organism>
<protein>
    <submittedName>
        <fullName evidence="1">Uncharacterized protein</fullName>
    </submittedName>
</protein>
<evidence type="ECO:0000313" key="2">
    <source>
        <dbReference type="Proteomes" id="UP000297245"/>
    </source>
</evidence>
<dbReference type="Gene3D" id="3.80.10.10">
    <property type="entry name" value="Ribonuclease Inhibitor"/>
    <property type="match status" value="1"/>
</dbReference>
<accession>A0A4S8LAV7</accession>
<dbReference type="OrthoDB" id="3365698at2759"/>
<dbReference type="SUPFAM" id="SSF52047">
    <property type="entry name" value="RNI-like"/>
    <property type="match status" value="1"/>
</dbReference>
<gene>
    <name evidence="1" type="ORF">K435DRAFT_843059</name>
</gene>
<keyword evidence="2" id="KW-1185">Reference proteome</keyword>
<dbReference type="AlphaFoldDB" id="A0A4S8LAV7"/>
<reference evidence="1 2" key="1">
    <citation type="journal article" date="2019" name="Nat. Ecol. Evol.">
        <title>Megaphylogeny resolves global patterns of mushroom evolution.</title>
        <authorList>
            <person name="Varga T."/>
            <person name="Krizsan K."/>
            <person name="Foldi C."/>
            <person name="Dima B."/>
            <person name="Sanchez-Garcia M."/>
            <person name="Sanchez-Ramirez S."/>
            <person name="Szollosi G.J."/>
            <person name="Szarkandi J.G."/>
            <person name="Papp V."/>
            <person name="Albert L."/>
            <person name="Andreopoulos W."/>
            <person name="Angelini C."/>
            <person name="Antonin V."/>
            <person name="Barry K.W."/>
            <person name="Bougher N.L."/>
            <person name="Buchanan P."/>
            <person name="Buyck B."/>
            <person name="Bense V."/>
            <person name="Catcheside P."/>
            <person name="Chovatia M."/>
            <person name="Cooper J."/>
            <person name="Damon W."/>
            <person name="Desjardin D."/>
            <person name="Finy P."/>
            <person name="Geml J."/>
            <person name="Haridas S."/>
            <person name="Hughes K."/>
            <person name="Justo A."/>
            <person name="Karasinski D."/>
            <person name="Kautmanova I."/>
            <person name="Kiss B."/>
            <person name="Kocsube S."/>
            <person name="Kotiranta H."/>
            <person name="LaButti K.M."/>
            <person name="Lechner B.E."/>
            <person name="Liimatainen K."/>
            <person name="Lipzen A."/>
            <person name="Lukacs Z."/>
            <person name="Mihaltcheva S."/>
            <person name="Morgado L.N."/>
            <person name="Niskanen T."/>
            <person name="Noordeloos M.E."/>
            <person name="Ohm R.A."/>
            <person name="Ortiz-Santana B."/>
            <person name="Ovrebo C."/>
            <person name="Racz N."/>
            <person name="Riley R."/>
            <person name="Savchenko A."/>
            <person name="Shiryaev A."/>
            <person name="Soop K."/>
            <person name="Spirin V."/>
            <person name="Szebenyi C."/>
            <person name="Tomsovsky M."/>
            <person name="Tulloss R.E."/>
            <person name="Uehling J."/>
            <person name="Grigoriev I.V."/>
            <person name="Vagvolgyi C."/>
            <person name="Papp T."/>
            <person name="Martin F.M."/>
            <person name="Miettinen O."/>
            <person name="Hibbett D.S."/>
            <person name="Nagy L.G."/>
        </authorList>
    </citation>
    <scope>NUCLEOTIDE SEQUENCE [LARGE SCALE GENOMIC DNA]</scope>
    <source>
        <strain evidence="1 2">CBS 962.96</strain>
    </source>
</reference>
<proteinExistence type="predicted"/>
<dbReference type="EMBL" id="ML179521">
    <property type="protein sequence ID" value="THU85947.1"/>
    <property type="molecule type" value="Genomic_DNA"/>
</dbReference>
<dbReference type="InterPro" id="IPR032675">
    <property type="entry name" value="LRR_dom_sf"/>
</dbReference>
<name>A0A4S8LAV7_DENBC</name>
<dbReference type="Proteomes" id="UP000297245">
    <property type="component" value="Unassembled WGS sequence"/>
</dbReference>
<sequence length="568" mass="65816">MNDSNVPGLITDSVHDRDNFELQSKSDAFDLLRANYYALHDLTEISRYLSTTEHYIQHYEEAINKSEDEVPVSLRNQQKELHSQITWYRSLFAPIRRLPLECLSHIFALVCMECKISHEEIDCPSTRLSHVCAGWRELARSIPILWSHINIDLFWVPSIRCSVDMIGRMLTTHLELSRNLPLSVALKVPASPQSQITEIIDLLASHSHRWQDLDFEGDVAHLWSDGSFASIEGNLPRLQSLSLLFRIWEESSPLSRNVDIFHDAPQLRVVRYNRRSPEYTVKFPWTQITDFTSQYSWCSLALEDLYRVPMADKITFYCCDTRQRALPPFVTPATMPFRSLSIYVEEFFSFRLFQWFRRLTLPNLEILQLFGASYKHRDHPNSRFTIEDLPSFISRSSCTIRTLTFSKLALSDKDVIAALRSFPMLSKLTIHERHYGDYGKNMAVTDDFLKHLTVDHGNLKRGVDQSFLSRLEALDLRIHAPFATEKLVHMIQSRWIPDQKHSDRIEVVSLLSFNLMVLYEREVIGTPTAGLQMLDTLKADGLEYKLAVEALTDHDKPDYSDDSEVIED</sequence>
<evidence type="ECO:0000313" key="1">
    <source>
        <dbReference type="EMBL" id="THU85947.1"/>
    </source>
</evidence>